<comment type="caution">
    <text evidence="2">The sequence shown here is derived from an EMBL/GenBank/DDBJ whole genome shotgun (WGS) entry which is preliminary data.</text>
</comment>
<accession>A0AAV7QZD7</accession>
<reference evidence="2" key="1">
    <citation type="journal article" date="2022" name="bioRxiv">
        <title>Sequencing and chromosome-scale assembly of the giantPleurodeles waltlgenome.</title>
        <authorList>
            <person name="Brown T."/>
            <person name="Elewa A."/>
            <person name="Iarovenko S."/>
            <person name="Subramanian E."/>
            <person name="Araus A.J."/>
            <person name="Petzold A."/>
            <person name="Susuki M."/>
            <person name="Suzuki K.-i.T."/>
            <person name="Hayashi T."/>
            <person name="Toyoda A."/>
            <person name="Oliveira C."/>
            <person name="Osipova E."/>
            <person name="Leigh N.D."/>
            <person name="Simon A."/>
            <person name="Yun M.H."/>
        </authorList>
    </citation>
    <scope>NUCLEOTIDE SEQUENCE</scope>
    <source>
        <strain evidence="2">20211129_DDA</strain>
        <tissue evidence="2">Liver</tissue>
    </source>
</reference>
<dbReference type="Proteomes" id="UP001066276">
    <property type="component" value="Chromosome 6"/>
</dbReference>
<feature type="region of interest" description="Disordered" evidence="1">
    <location>
        <begin position="1"/>
        <end position="27"/>
    </location>
</feature>
<dbReference type="AlphaFoldDB" id="A0AAV7QZD7"/>
<sequence length="130" mass="14445">MRALLSQAGHKLERFGPSPGGALERGDWLVPEPWTSDEDRRAVLHRAMHLEKNTSSSVGGIHGCGNTILDKDHRFGKVRQPLPSRPPTPTPTGGVRNTRHAFGDYRNRITLQRIAEIAIVIIKPTVDVER</sequence>
<feature type="region of interest" description="Disordered" evidence="1">
    <location>
        <begin position="77"/>
        <end position="100"/>
    </location>
</feature>
<proteinExistence type="predicted"/>
<gene>
    <name evidence="2" type="ORF">NDU88_010084</name>
</gene>
<evidence type="ECO:0000313" key="3">
    <source>
        <dbReference type="Proteomes" id="UP001066276"/>
    </source>
</evidence>
<organism evidence="2 3">
    <name type="scientific">Pleurodeles waltl</name>
    <name type="common">Iberian ribbed newt</name>
    <dbReference type="NCBI Taxonomy" id="8319"/>
    <lineage>
        <taxon>Eukaryota</taxon>
        <taxon>Metazoa</taxon>
        <taxon>Chordata</taxon>
        <taxon>Craniata</taxon>
        <taxon>Vertebrata</taxon>
        <taxon>Euteleostomi</taxon>
        <taxon>Amphibia</taxon>
        <taxon>Batrachia</taxon>
        <taxon>Caudata</taxon>
        <taxon>Salamandroidea</taxon>
        <taxon>Salamandridae</taxon>
        <taxon>Pleurodelinae</taxon>
        <taxon>Pleurodeles</taxon>
    </lineage>
</organism>
<name>A0AAV7QZD7_PLEWA</name>
<evidence type="ECO:0000256" key="1">
    <source>
        <dbReference type="SAM" id="MobiDB-lite"/>
    </source>
</evidence>
<evidence type="ECO:0000313" key="2">
    <source>
        <dbReference type="EMBL" id="KAJ1143780.1"/>
    </source>
</evidence>
<protein>
    <submittedName>
        <fullName evidence="2">Uncharacterized protein</fullName>
    </submittedName>
</protein>
<dbReference type="EMBL" id="JANPWB010000010">
    <property type="protein sequence ID" value="KAJ1143780.1"/>
    <property type="molecule type" value="Genomic_DNA"/>
</dbReference>
<keyword evidence="3" id="KW-1185">Reference proteome</keyword>